<evidence type="ECO:0000256" key="1">
    <source>
        <dbReference type="SAM" id="MobiDB-lite"/>
    </source>
</evidence>
<dbReference type="EMBL" id="UASS01000039">
    <property type="protein sequence ID" value="SPX62578.1"/>
    <property type="molecule type" value="Genomic_DNA"/>
</dbReference>
<reference evidence="3 5" key="2">
    <citation type="submission" date="2018-06" db="EMBL/GenBank/DDBJ databases">
        <authorList>
            <consortium name="Pathogen Informatics"/>
            <person name="Doyle S."/>
        </authorList>
    </citation>
    <scope>NUCLEOTIDE SEQUENCE [LARGE SCALE GENOMIC DNA]</scope>
    <source>
        <strain evidence="3 5">NCTC12022</strain>
    </source>
</reference>
<reference evidence="2 4" key="1">
    <citation type="submission" date="2015-11" db="EMBL/GenBank/DDBJ databases">
        <title>Genomic analysis of 38 Legionella species identifies large and diverse effector repertoires.</title>
        <authorList>
            <person name="Burstein D."/>
            <person name="Amaro F."/>
            <person name="Zusman T."/>
            <person name="Lifshitz Z."/>
            <person name="Cohen O."/>
            <person name="Gilbert J.A."/>
            <person name="Pupko T."/>
            <person name="Shuman H.A."/>
            <person name="Segal G."/>
        </authorList>
    </citation>
    <scope>NUCLEOTIDE SEQUENCE [LARGE SCALE GENOMIC DNA]</scope>
    <source>
        <strain evidence="2 4">WO-44C</strain>
    </source>
</reference>
<sequence length="315" mass="35215">MPYQTLQQFLKLKTAEKISLKPLLELSEALEQGGLSSQEQVALASEIEKIDFALLIRAALGNPKLNTLCKHPSLNDIWNEKWRLCGLNPPRTEEPPQAGKPIHEYKPQSTLHTFELLKGIFVYGQYKRHLKAEESIFKAYAPSYLQLAAYLGYFPALGGLCKQALAQNSLNNALFYASKAAELYWTPGYFLLAITTYTLARQDHNESFYQTALLQLIIAEKLMPHAENMINNAYQGKSVATALAEAGLSDLIGLKQELARLAGLSMSWVTSTLYKQAEKEAKKIVDEASSNNKNEDRPGSKEEMSEIEISTRLSL</sequence>
<dbReference type="RefSeq" id="WP_058446578.1">
    <property type="nucleotide sequence ID" value="NZ_CAAAHT010000001.1"/>
</dbReference>
<feature type="compositionally biased region" description="Basic and acidic residues" evidence="1">
    <location>
        <begin position="293"/>
        <end position="304"/>
    </location>
</feature>
<evidence type="ECO:0000313" key="4">
    <source>
        <dbReference type="Proteomes" id="UP000054698"/>
    </source>
</evidence>
<evidence type="ECO:0000313" key="3">
    <source>
        <dbReference type="EMBL" id="SPX62578.1"/>
    </source>
</evidence>
<evidence type="ECO:0000313" key="5">
    <source>
        <dbReference type="Proteomes" id="UP000251942"/>
    </source>
</evidence>
<feature type="region of interest" description="Disordered" evidence="1">
    <location>
        <begin position="284"/>
        <end position="315"/>
    </location>
</feature>
<dbReference type="AlphaFoldDB" id="A0A0W0TL32"/>
<dbReference type="Pfam" id="PF18632">
    <property type="entry name" value="DUF5630"/>
    <property type="match status" value="1"/>
</dbReference>
<proteinExistence type="predicted"/>
<dbReference type="PATRIC" id="fig|453.4.peg.2304"/>
<gene>
    <name evidence="2" type="ORF">Lfee_2104</name>
    <name evidence="3" type="ORF">NCTC12022_03340</name>
</gene>
<keyword evidence="4" id="KW-1185">Reference proteome</keyword>
<dbReference type="EMBL" id="LNYB01000081">
    <property type="protein sequence ID" value="KTC96306.1"/>
    <property type="molecule type" value="Genomic_DNA"/>
</dbReference>
<name>A0A0W0TL32_9GAMM</name>
<dbReference type="InterPro" id="IPR040808">
    <property type="entry name" value="DUF5630"/>
</dbReference>
<dbReference type="Proteomes" id="UP000054698">
    <property type="component" value="Unassembled WGS sequence"/>
</dbReference>
<dbReference type="Proteomes" id="UP000251942">
    <property type="component" value="Unassembled WGS sequence"/>
</dbReference>
<accession>A0A0W0TL32</accession>
<evidence type="ECO:0000313" key="2">
    <source>
        <dbReference type="EMBL" id="KTC96306.1"/>
    </source>
</evidence>
<organism evidence="2 4">
    <name type="scientific">Legionella feeleii</name>
    <dbReference type="NCBI Taxonomy" id="453"/>
    <lineage>
        <taxon>Bacteria</taxon>
        <taxon>Pseudomonadati</taxon>
        <taxon>Pseudomonadota</taxon>
        <taxon>Gammaproteobacteria</taxon>
        <taxon>Legionellales</taxon>
        <taxon>Legionellaceae</taxon>
        <taxon>Legionella</taxon>
    </lineage>
</organism>
<protein>
    <submittedName>
        <fullName evidence="2">Uncharacterized protein</fullName>
    </submittedName>
</protein>
<dbReference type="OrthoDB" id="5652339at2"/>
<dbReference type="STRING" id="453.Lfee_2104"/>